<name>A0AAE1XSF4_9LAMI</name>
<dbReference type="InterPro" id="IPR015424">
    <property type="entry name" value="PyrdxlP-dep_Trfase"/>
</dbReference>
<keyword evidence="2" id="KW-1185">Reference proteome</keyword>
<proteinExistence type="predicted"/>
<reference evidence="1" key="1">
    <citation type="submission" date="2020-06" db="EMBL/GenBank/DDBJ databases">
        <authorList>
            <person name="Li T."/>
            <person name="Hu X."/>
            <person name="Zhang T."/>
            <person name="Song X."/>
            <person name="Zhang H."/>
            <person name="Dai N."/>
            <person name="Sheng W."/>
            <person name="Hou X."/>
            <person name="Wei L."/>
        </authorList>
    </citation>
    <scope>NUCLEOTIDE SEQUENCE</scope>
    <source>
        <strain evidence="1">3651</strain>
        <tissue evidence="1">Leaf</tissue>
    </source>
</reference>
<dbReference type="Gene3D" id="3.90.1150.10">
    <property type="entry name" value="Aspartate Aminotransferase, domain 1"/>
    <property type="match status" value="1"/>
</dbReference>
<dbReference type="Proteomes" id="UP001293254">
    <property type="component" value="Unassembled WGS sequence"/>
</dbReference>
<dbReference type="PANTHER" id="PTHR43686">
    <property type="entry name" value="SULFURTRANSFERASE-RELATED"/>
    <property type="match status" value="1"/>
</dbReference>
<organism evidence="1 2">
    <name type="scientific">Sesamum alatum</name>
    <dbReference type="NCBI Taxonomy" id="300844"/>
    <lineage>
        <taxon>Eukaryota</taxon>
        <taxon>Viridiplantae</taxon>
        <taxon>Streptophyta</taxon>
        <taxon>Embryophyta</taxon>
        <taxon>Tracheophyta</taxon>
        <taxon>Spermatophyta</taxon>
        <taxon>Magnoliopsida</taxon>
        <taxon>eudicotyledons</taxon>
        <taxon>Gunneridae</taxon>
        <taxon>Pentapetalae</taxon>
        <taxon>asterids</taxon>
        <taxon>lamiids</taxon>
        <taxon>Lamiales</taxon>
        <taxon>Pedaliaceae</taxon>
        <taxon>Sesamum</taxon>
    </lineage>
</organism>
<evidence type="ECO:0008006" key="3">
    <source>
        <dbReference type="Google" id="ProtNLM"/>
    </source>
</evidence>
<dbReference type="SUPFAM" id="SSF53383">
    <property type="entry name" value="PLP-dependent transferases"/>
    <property type="match status" value="1"/>
</dbReference>
<reference evidence="1" key="2">
    <citation type="journal article" date="2024" name="Plant">
        <title>Genomic evolution and insights into agronomic trait innovations of Sesamum species.</title>
        <authorList>
            <person name="Miao H."/>
            <person name="Wang L."/>
            <person name="Qu L."/>
            <person name="Liu H."/>
            <person name="Sun Y."/>
            <person name="Le M."/>
            <person name="Wang Q."/>
            <person name="Wei S."/>
            <person name="Zheng Y."/>
            <person name="Lin W."/>
            <person name="Duan Y."/>
            <person name="Cao H."/>
            <person name="Xiong S."/>
            <person name="Wang X."/>
            <person name="Wei L."/>
            <person name="Li C."/>
            <person name="Ma Q."/>
            <person name="Ju M."/>
            <person name="Zhao R."/>
            <person name="Li G."/>
            <person name="Mu C."/>
            <person name="Tian Q."/>
            <person name="Mei H."/>
            <person name="Zhang T."/>
            <person name="Gao T."/>
            <person name="Zhang H."/>
        </authorList>
    </citation>
    <scope>NUCLEOTIDE SEQUENCE</scope>
    <source>
        <strain evidence="1">3651</strain>
    </source>
</reference>
<dbReference type="EMBL" id="JACGWO010000010">
    <property type="protein sequence ID" value="KAK4416713.1"/>
    <property type="molecule type" value="Genomic_DNA"/>
</dbReference>
<accession>A0AAE1XSF4</accession>
<sequence length="265" mass="30473">DTIYSDNIEEREEAGTPAIIQKIHCKSAAKTCPQPTHLGFGKHHCQETAHSVFPHTLHHLFLLITRRSRPGLWRETGNTIDKPLHGPFVAKLLNDLFGIQARGGCACAGPYGHSLLNVDEPHSLAFRSAIQKGYSGIKPGWTRVSFPYYMSEEEFEFILTAIEFLAIYGQRFLPCYHFSWRKGTWTFKDKYYYTVLRGTTLATMINELNLECNEDQTILSKEKDLLRKYTKYLEMAKRIASLLPKFPPHRRVPEDIDIDLLPFRA</sequence>
<evidence type="ECO:0000313" key="2">
    <source>
        <dbReference type="Proteomes" id="UP001293254"/>
    </source>
</evidence>
<dbReference type="AlphaFoldDB" id="A0AAE1XSF4"/>
<gene>
    <name evidence="1" type="ORF">Salat_2496800</name>
</gene>
<dbReference type="PANTHER" id="PTHR43686:SF1">
    <property type="entry name" value="AMINOTRAN_5 DOMAIN-CONTAINING PROTEIN"/>
    <property type="match status" value="1"/>
</dbReference>
<protein>
    <recommendedName>
        <fullName evidence="3">Aminotransferase class V domain-containing protein</fullName>
    </recommendedName>
</protein>
<dbReference type="InterPro" id="IPR015422">
    <property type="entry name" value="PyrdxlP-dep_Trfase_small"/>
</dbReference>
<comment type="caution">
    <text evidence="1">The sequence shown here is derived from an EMBL/GenBank/DDBJ whole genome shotgun (WGS) entry which is preliminary data.</text>
</comment>
<feature type="non-terminal residue" evidence="1">
    <location>
        <position position="265"/>
    </location>
</feature>
<evidence type="ECO:0000313" key="1">
    <source>
        <dbReference type="EMBL" id="KAK4416713.1"/>
    </source>
</evidence>